<protein>
    <recommendedName>
        <fullName evidence="6">Mutator family transposase</fullName>
    </recommendedName>
</protein>
<gene>
    <name evidence="7" type="ORF">KSX_52570</name>
</gene>
<sequence>MCSHCEPVQIDLIVTDGHEGLLAAISALFTVTPQRCCGVYKQRNVLNAIPYRERKEVRTELAGIFKQEKKEDALFNLVDFKAKYQKCYPEAIRSLYEDEEHLLAFYMFPPVMHRSIRSTNAIESFFRNVCQRTDQIDAFTTETSCLTIVWAVMQDRHLPRIPVL</sequence>
<comment type="similarity">
    <text evidence="2 6">Belongs to the transposase mutator family.</text>
</comment>
<evidence type="ECO:0000256" key="3">
    <source>
        <dbReference type="ARBA" id="ARBA00022578"/>
    </source>
</evidence>
<keyword evidence="4 6" id="KW-0238">DNA-binding</keyword>
<comment type="caution">
    <text evidence="7">The sequence shown here is derived from an EMBL/GenBank/DDBJ whole genome shotgun (WGS) entry which is preliminary data.</text>
</comment>
<dbReference type="GO" id="GO:0003677">
    <property type="term" value="F:DNA binding"/>
    <property type="evidence" value="ECO:0007669"/>
    <property type="project" value="UniProtKB-UniRule"/>
</dbReference>
<dbReference type="Pfam" id="PF00872">
    <property type="entry name" value="Transposase_mut"/>
    <property type="match status" value="1"/>
</dbReference>
<evidence type="ECO:0000313" key="8">
    <source>
        <dbReference type="Proteomes" id="UP000612362"/>
    </source>
</evidence>
<organism evidence="7 8">
    <name type="scientific">Ktedonospora formicarum</name>
    <dbReference type="NCBI Taxonomy" id="2778364"/>
    <lineage>
        <taxon>Bacteria</taxon>
        <taxon>Bacillati</taxon>
        <taxon>Chloroflexota</taxon>
        <taxon>Ktedonobacteria</taxon>
        <taxon>Ktedonobacterales</taxon>
        <taxon>Ktedonobacteraceae</taxon>
        <taxon>Ktedonospora</taxon>
    </lineage>
</organism>
<dbReference type="PANTHER" id="PTHR33217">
    <property type="entry name" value="TRANSPOSASE FOR INSERTION SEQUENCE ELEMENT IS1081"/>
    <property type="match status" value="1"/>
</dbReference>
<keyword evidence="8" id="KW-1185">Reference proteome</keyword>
<dbReference type="InterPro" id="IPR001207">
    <property type="entry name" value="Transposase_mutator"/>
</dbReference>
<dbReference type="EMBL" id="BNJF01000002">
    <property type="protein sequence ID" value="GHO47094.1"/>
    <property type="molecule type" value="Genomic_DNA"/>
</dbReference>
<proteinExistence type="inferred from homology"/>
<keyword evidence="3 6" id="KW-0815">Transposition</keyword>
<evidence type="ECO:0000313" key="7">
    <source>
        <dbReference type="EMBL" id="GHO47094.1"/>
    </source>
</evidence>
<keyword evidence="6" id="KW-0814">Transposable element</keyword>
<dbReference type="PANTHER" id="PTHR33217:SF7">
    <property type="entry name" value="TRANSPOSASE FOR INSERTION SEQUENCE ELEMENT IS1081"/>
    <property type="match status" value="1"/>
</dbReference>
<comment type="function">
    <text evidence="1 6">Required for the transposition of the insertion element.</text>
</comment>
<keyword evidence="5 6" id="KW-0233">DNA recombination</keyword>
<dbReference type="AlphaFoldDB" id="A0A8J3I9F4"/>
<reference evidence="7" key="1">
    <citation type="submission" date="2020-10" db="EMBL/GenBank/DDBJ databases">
        <title>Taxonomic study of unclassified bacteria belonging to the class Ktedonobacteria.</title>
        <authorList>
            <person name="Yabe S."/>
            <person name="Wang C.M."/>
            <person name="Zheng Y."/>
            <person name="Sakai Y."/>
            <person name="Cavaletti L."/>
            <person name="Monciardini P."/>
            <person name="Donadio S."/>
        </authorList>
    </citation>
    <scope>NUCLEOTIDE SEQUENCE</scope>
    <source>
        <strain evidence="7">SOSP1-1</strain>
    </source>
</reference>
<dbReference type="GO" id="GO:0006313">
    <property type="term" value="P:DNA transposition"/>
    <property type="evidence" value="ECO:0007669"/>
    <property type="project" value="UniProtKB-UniRule"/>
</dbReference>
<dbReference type="GO" id="GO:0004803">
    <property type="term" value="F:transposase activity"/>
    <property type="evidence" value="ECO:0007669"/>
    <property type="project" value="UniProtKB-UniRule"/>
</dbReference>
<evidence type="ECO:0000256" key="4">
    <source>
        <dbReference type="ARBA" id="ARBA00023125"/>
    </source>
</evidence>
<evidence type="ECO:0000256" key="1">
    <source>
        <dbReference type="ARBA" id="ARBA00002190"/>
    </source>
</evidence>
<name>A0A8J3I9F4_9CHLR</name>
<evidence type="ECO:0000256" key="6">
    <source>
        <dbReference type="RuleBase" id="RU365089"/>
    </source>
</evidence>
<evidence type="ECO:0000256" key="5">
    <source>
        <dbReference type="ARBA" id="ARBA00023172"/>
    </source>
</evidence>
<dbReference type="Proteomes" id="UP000612362">
    <property type="component" value="Unassembled WGS sequence"/>
</dbReference>
<evidence type="ECO:0000256" key="2">
    <source>
        <dbReference type="ARBA" id="ARBA00010961"/>
    </source>
</evidence>
<accession>A0A8J3I9F4</accession>